<keyword evidence="14" id="KW-1185">Reference proteome</keyword>
<feature type="region of interest" description="Disordered" evidence="11">
    <location>
        <begin position="120"/>
        <end position="164"/>
    </location>
</feature>
<dbReference type="VEuPathDB" id="VectorBase:RPRC006304"/>
<accession>T1HQI0</accession>
<dbReference type="GO" id="GO:0030968">
    <property type="term" value="P:endoplasmic reticulum unfolded protein response"/>
    <property type="evidence" value="ECO:0007669"/>
    <property type="project" value="TreeGrafter"/>
</dbReference>
<dbReference type="Proteomes" id="UP000015103">
    <property type="component" value="Unassembled WGS sequence"/>
</dbReference>
<reference evidence="13" key="1">
    <citation type="submission" date="2015-05" db="UniProtKB">
        <authorList>
            <consortium name="EnsemblMetazoa"/>
        </authorList>
    </citation>
    <scope>IDENTIFICATION</scope>
</reference>
<feature type="compositionally biased region" description="Polar residues" evidence="11">
    <location>
        <begin position="127"/>
        <end position="146"/>
    </location>
</feature>
<evidence type="ECO:0000256" key="8">
    <source>
        <dbReference type="ARBA" id="ARBA00022989"/>
    </source>
</evidence>
<comment type="similarity">
    <text evidence="3">Belongs to the selenoprotein S family.</text>
</comment>
<dbReference type="InParanoid" id="T1HQI0"/>
<sequence>MATLDLDNDLEESSNILLQGSSFLMNYGWYFVGLGIFYLIFKEKINKLLDEWYEKREQSKYDAKYHKNPDLAKARLDGLEAARMRMQEEINKKAVEAEIKKKELEEKKRLEKLSKSIYNEGNRLGGASTSKNTYKSDYNPLMNDSGSRYKPPKRSCCKKGGGCG</sequence>
<evidence type="ECO:0000256" key="11">
    <source>
        <dbReference type="SAM" id="MobiDB-lite"/>
    </source>
</evidence>
<dbReference type="PANTHER" id="PTHR28621:SF1">
    <property type="entry name" value="SELENOPROTEIN S"/>
    <property type="match status" value="1"/>
</dbReference>
<keyword evidence="5 12" id="KW-0812">Transmembrane</keyword>
<evidence type="ECO:0000256" key="12">
    <source>
        <dbReference type="SAM" id="Phobius"/>
    </source>
</evidence>
<evidence type="ECO:0000256" key="9">
    <source>
        <dbReference type="ARBA" id="ARBA00023136"/>
    </source>
</evidence>
<dbReference type="HOGENOM" id="CLU_2187157_0_0_1"/>
<keyword evidence="7" id="KW-0712">Selenocysteine</keyword>
<keyword evidence="8 12" id="KW-1133">Transmembrane helix</keyword>
<keyword evidence="9 12" id="KW-0472">Membrane</keyword>
<dbReference type="InterPro" id="IPR009703">
    <property type="entry name" value="Selenoprotein_S"/>
</dbReference>
<dbReference type="GeneID" id="141453525"/>
<keyword evidence="10" id="KW-0175">Coiled coil</keyword>
<organism evidence="13 14">
    <name type="scientific">Rhodnius prolixus</name>
    <name type="common">Triatomid bug</name>
    <dbReference type="NCBI Taxonomy" id="13249"/>
    <lineage>
        <taxon>Eukaryota</taxon>
        <taxon>Metazoa</taxon>
        <taxon>Ecdysozoa</taxon>
        <taxon>Arthropoda</taxon>
        <taxon>Hexapoda</taxon>
        <taxon>Insecta</taxon>
        <taxon>Pterygota</taxon>
        <taxon>Neoptera</taxon>
        <taxon>Paraneoptera</taxon>
        <taxon>Hemiptera</taxon>
        <taxon>Heteroptera</taxon>
        <taxon>Panheteroptera</taxon>
        <taxon>Cimicomorpha</taxon>
        <taxon>Reduviidae</taxon>
        <taxon>Triatominae</taxon>
        <taxon>Rhodnius</taxon>
    </lineage>
</organism>
<dbReference type="RefSeq" id="XP_073982980.1">
    <property type="nucleotide sequence ID" value="XM_074126879.1"/>
</dbReference>
<dbReference type="Gene3D" id="6.10.250.2950">
    <property type="match status" value="1"/>
</dbReference>
<feature type="coiled-coil region" evidence="10">
    <location>
        <begin position="76"/>
        <end position="114"/>
    </location>
</feature>
<evidence type="ECO:0000256" key="7">
    <source>
        <dbReference type="ARBA" id="ARBA00022933"/>
    </source>
</evidence>
<evidence type="ECO:0000256" key="5">
    <source>
        <dbReference type="ARBA" id="ARBA00022692"/>
    </source>
</evidence>
<dbReference type="EnsemblMetazoa" id="RPRC006304-RA">
    <property type="protein sequence ID" value="RPRC006304-PA"/>
    <property type="gene ID" value="RPRC006304"/>
</dbReference>
<feature type="transmembrane region" description="Helical" evidence="12">
    <location>
        <begin position="20"/>
        <end position="41"/>
    </location>
</feature>
<dbReference type="GO" id="GO:0030970">
    <property type="term" value="P:retrograde protein transport, ER to cytosol"/>
    <property type="evidence" value="ECO:0007669"/>
    <property type="project" value="TreeGrafter"/>
</dbReference>
<evidence type="ECO:0000313" key="13">
    <source>
        <dbReference type="EnsemblMetazoa" id="RPRC006304-PA"/>
    </source>
</evidence>
<evidence type="ECO:0000256" key="1">
    <source>
        <dbReference type="ARBA" id="ARBA00004389"/>
    </source>
</evidence>
<proteinExistence type="inferred from homology"/>
<protein>
    <submittedName>
        <fullName evidence="13">Selenoprotein S</fullName>
    </submittedName>
</protein>
<evidence type="ECO:0000256" key="10">
    <source>
        <dbReference type="SAM" id="Coils"/>
    </source>
</evidence>
<evidence type="ECO:0000313" key="14">
    <source>
        <dbReference type="Proteomes" id="UP000015103"/>
    </source>
</evidence>
<evidence type="ECO:0000256" key="3">
    <source>
        <dbReference type="ARBA" id="ARBA00011034"/>
    </source>
</evidence>
<dbReference type="GO" id="GO:0036502">
    <property type="term" value="C:Derlin-1-VIMP complex"/>
    <property type="evidence" value="ECO:0007669"/>
    <property type="project" value="TreeGrafter"/>
</dbReference>
<evidence type="ECO:0000256" key="2">
    <source>
        <dbReference type="ARBA" id="ARBA00004496"/>
    </source>
</evidence>
<keyword evidence="6" id="KW-0256">Endoplasmic reticulum</keyword>
<keyword evidence="4" id="KW-0963">Cytoplasm</keyword>
<dbReference type="STRING" id="13249.T1HQI0"/>
<dbReference type="GO" id="GO:0036513">
    <property type="term" value="C:Derlin-1 retrotranslocation complex"/>
    <property type="evidence" value="ECO:0007669"/>
    <property type="project" value="TreeGrafter"/>
</dbReference>
<comment type="subcellular location">
    <subcellularLocation>
        <location evidence="2">Cytoplasm</location>
    </subcellularLocation>
    <subcellularLocation>
        <location evidence="1">Endoplasmic reticulum membrane</location>
        <topology evidence="1">Single-pass membrane protein</topology>
    </subcellularLocation>
</comment>
<dbReference type="PANTHER" id="PTHR28621">
    <property type="entry name" value="SELENOPROTEIN S"/>
    <property type="match status" value="1"/>
</dbReference>
<evidence type="ECO:0000256" key="4">
    <source>
        <dbReference type="ARBA" id="ARBA00022490"/>
    </source>
</evidence>
<evidence type="ECO:0000256" key="6">
    <source>
        <dbReference type="ARBA" id="ARBA00022824"/>
    </source>
</evidence>
<dbReference type="AlphaFoldDB" id="T1HQI0"/>
<dbReference type="Pfam" id="PF06936">
    <property type="entry name" value="Selenoprotein_S"/>
    <property type="match status" value="1"/>
</dbReference>
<name>T1HQI0_RHOPR</name>
<dbReference type="EMBL" id="ACPB03000493">
    <property type="status" value="NOT_ANNOTATED_CDS"/>
    <property type="molecule type" value="Genomic_DNA"/>
</dbReference>